<dbReference type="HOGENOM" id="CLU_2110007_0_0_1"/>
<protein>
    <submittedName>
        <fullName evidence="1">Uncharacterized protein</fullName>
    </submittedName>
</protein>
<dbReference type="EMBL" id="KN831952">
    <property type="protein sequence ID" value="KIO10388.1"/>
    <property type="molecule type" value="Genomic_DNA"/>
</dbReference>
<reference evidence="1 2" key="1">
    <citation type="submission" date="2014-04" db="EMBL/GenBank/DDBJ databases">
        <authorList>
            <consortium name="DOE Joint Genome Institute"/>
            <person name="Kuo A."/>
            <person name="Kohler A."/>
            <person name="Costa M.D."/>
            <person name="Nagy L.G."/>
            <person name="Floudas D."/>
            <person name="Copeland A."/>
            <person name="Barry K.W."/>
            <person name="Cichocki N."/>
            <person name="Veneault-Fourrey C."/>
            <person name="LaButti K."/>
            <person name="Lindquist E.A."/>
            <person name="Lipzen A."/>
            <person name="Lundell T."/>
            <person name="Morin E."/>
            <person name="Murat C."/>
            <person name="Sun H."/>
            <person name="Tunlid A."/>
            <person name="Henrissat B."/>
            <person name="Grigoriev I.V."/>
            <person name="Hibbett D.S."/>
            <person name="Martin F."/>
            <person name="Nordberg H.P."/>
            <person name="Cantor M.N."/>
            <person name="Hua S.X."/>
        </authorList>
    </citation>
    <scope>NUCLEOTIDE SEQUENCE [LARGE SCALE GENOMIC DNA]</scope>
    <source>
        <strain evidence="1 2">Marx 270</strain>
    </source>
</reference>
<accession>A0A0C3JMK1</accession>
<gene>
    <name evidence="1" type="ORF">M404DRAFT_995572</name>
</gene>
<keyword evidence="2" id="KW-1185">Reference proteome</keyword>
<organism evidence="1 2">
    <name type="scientific">Pisolithus tinctorius Marx 270</name>
    <dbReference type="NCBI Taxonomy" id="870435"/>
    <lineage>
        <taxon>Eukaryota</taxon>
        <taxon>Fungi</taxon>
        <taxon>Dikarya</taxon>
        <taxon>Basidiomycota</taxon>
        <taxon>Agaricomycotina</taxon>
        <taxon>Agaricomycetes</taxon>
        <taxon>Agaricomycetidae</taxon>
        <taxon>Boletales</taxon>
        <taxon>Sclerodermatineae</taxon>
        <taxon>Pisolithaceae</taxon>
        <taxon>Pisolithus</taxon>
    </lineage>
</organism>
<reference evidence="2" key="2">
    <citation type="submission" date="2015-01" db="EMBL/GenBank/DDBJ databases">
        <title>Evolutionary Origins and Diversification of the Mycorrhizal Mutualists.</title>
        <authorList>
            <consortium name="DOE Joint Genome Institute"/>
            <consortium name="Mycorrhizal Genomics Consortium"/>
            <person name="Kohler A."/>
            <person name="Kuo A."/>
            <person name="Nagy L.G."/>
            <person name="Floudas D."/>
            <person name="Copeland A."/>
            <person name="Barry K.W."/>
            <person name="Cichocki N."/>
            <person name="Veneault-Fourrey C."/>
            <person name="LaButti K."/>
            <person name="Lindquist E.A."/>
            <person name="Lipzen A."/>
            <person name="Lundell T."/>
            <person name="Morin E."/>
            <person name="Murat C."/>
            <person name="Riley R."/>
            <person name="Ohm R."/>
            <person name="Sun H."/>
            <person name="Tunlid A."/>
            <person name="Henrissat B."/>
            <person name="Grigoriev I.V."/>
            <person name="Hibbett D.S."/>
            <person name="Martin F."/>
        </authorList>
    </citation>
    <scope>NUCLEOTIDE SEQUENCE [LARGE SCALE GENOMIC DNA]</scope>
    <source>
        <strain evidence="2">Marx 270</strain>
    </source>
</reference>
<dbReference type="InParanoid" id="A0A0C3JMK1"/>
<evidence type="ECO:0000313" key="1">
    <source>
        <dbReference type="EMBL" id="KIO10388.1"/>
    </source>
</evidence>
<dbReference type="Proteomes" id="UP000054217">
    <property type="component" value="Unassembled WGS sequence"/>
</dbReference>
<evidence type="ECO:0000313" key="2">
    <source>
        <dbReference type="Proteomes" id="UP000054217"/>
    </source>
</evidence>
<proteinExistence type="predicted"/>
<dbReference type="AlphaFoldDB" id="A0A0C3JMK1"/>
<name>A0A0C3JMK1_PISTI</name>
<sequence length="115" mass="12945">MTPLAHLTWEQPYTAATRAENASVGICYFTLGLLRLDWKGPGSDTIHRNENKQEVQCIHTGDMSCGRGRSRRWTMFVYIFDTGTLKECKQTVTIDSGGFRTDFDGKQNVDPILGI</sequence>